<protein>
    <submittedName>
        <fullName evidence="2">Uncharacterized protein</fullName>
    </submittedName>
</protein>
<dbReference type="Proteomes" id="UP000241762">
    <property type="component" value="Chromosome"/>
</dbReference>
<dbReference type="KEGG" id="ptc:phytr_10970"/>
<evidence type="ECO:0000256" key="1">
    <source>
        <dbReference type="SAM" id="MobiDB-lite"/>
    </source>
</evidence>
<dbReference type="AlphaFoldDB" id="A0A2P1P9S9"/>
<proteinExistence type="predicted"/>
<dbReference type="EMBL" id="CP027845">
    <property type="protein sequence ID" value="AVP88023.1"/>
    <property type="molecule type" value="Genomic_DNA"/>
</dbReference>
<gene>
    <name evidence="2" type="ORF">phytr_10970</name>
</gene>
<organism evidence="2 3">
    <name type="scientific">Candidatus Phycorickettsia trachydisci</name>
    <dbReference type="NCBI Taxonomy" id="2115978"/>
    <lineage>
        <taxon>Bacteria</taxon>
        <taxon>Pseudomonadati</taxon>
        <taxon>Pseudomonadota</taxon>
        <taxon>Alphaproteobacteria</taxon>
        <taxon>Rickettsiales</taxon>
        <taxon>Rickettsiaceae</taxon>
        <taxon>Candidatus Phycorickettsia</taxon>
    </lineage>
</organism>
<accession>A0A2P1P9S9</accession>
<dbReference type="RefSeq" id="WP_106874846.1">
    <property type="nucleotide sequence ID" value="NZ_CP027845.1"/>
</dbReference>
<reference evidence="2 3" key="1">
    <citation type="submission" date="2018-03" db="EMBL/GenBank/DDBJ databases">
        <title>A gene transfer event suggests a long-term partnership between eustigmatophyte algae and a novel lineage of endosymbiotic bacteria.</title>
        <authorList>
            <person name="Yurchenko T."/>
            <person name="Sevcikova T."/>
            <person name="Pribyl P."/>
            <person name="El Karkouri K."/>
            <person name="Klimes V."/>
            <person name="Amaral R."/>
            <person name="Zbrankova V."/>
            <person name="Kim E."/>
            <person name="Raoult D."/>
            <person name="Santos L.M.A."/>
            <person name="Elias M."/>
        </authorList>
    </citation>
    <scope>NUCLEOTIDE SEQUENCE [LARGE SCALE GENOMIC DNA]</scope>
    <source>
        <strain evidence="2">CCALA 838</strain>
    </source>
</reference>
<name>A0A2P1P9S9_9RICK</name>
<evidence type="ECO:0000313" key="3">
    <source>
        <dbReference type="Proteomes" id="UP000241762"/>
    </source>
</evidence>
<keyword evidence="3" id="KW-1185">Reference proteome</keyword>
<feature type="region of interest" description="Disordered" evidence="1">
    <location>
        <begin position="1"/>
        <end position="30"/>
    </location>
</feature>
<evidence type="ECO:0000313" key="2">
    <source>
        <dbReference type="EMBL" id="AVP88023.1"/>
    </source>
</evidence>
<sequence>MQDSHLLGADSSNEQEDIKNDTYSNGSDSIEHSSQLSHSFSLLSIMLYGSDYEKCETLTDHESITILKNLSPREDDELKIKEELRRFNRDKREQDHVVLMNDMLYLSNEASKQRDIRQLRAYEDIYNTLLNLNIFQGQIEEQTTSEIQKRVRFIEAFEQETFKKIAGKYPIINQKLQDAFSRESSIHLFQHLLIQLYPGLKEAKSFNHNISEHIWKYLVTSDLNIMIEKLEAK</sequence>